<dbReference type="GO" id="GO:0008233">
    <property type="term" value="F:peptidase activity"/>
    <property type="evidence" value="ECO:0007669"/>
    <property type="project" value="UniProtKB-KW"/>
</dbReference>
<dbReference type="KEGG" id="pcor:KS4_04600"/>
<dbReference type="Gene3D" id="3.30.70.360">
    <property type="match status" value="1"/>
</dbReference>
<reference evidence="5 6" key="1">
    <citation type="submission" date="2019-02" db="EMBL/GenBank/DDBJ databases">
        <title>Deep-cultivation of Planctomycetes and their phenomic and genomic characterization uncovers novel biology.</title>
        <authorList>
            <person name="Wiegand S."/>
            <person name="Jogler M."/>
            <person name="Boedeker C."/>
            <person name="Pinto D."/>
            <person name="Vollmers J."/>
            <person name="Rivas-Marin E."/>
            <person name="Kohn T."/>
            <person name="Peeters S.H."/>
            <person name="Heuer A."/>
            <person name="Rast P."/>
            <person name="Oberbeckmann S."/>
            <person name="Bunk B."/>
            <person name="Jeske O."/>
            <person name="Meyerdierks A."/>
            <person name="Storesund J.E."/>
            <person name="Kallscheuer N."/>
            <person name="Luecker S."/>
            <person name="Lage O.M."/>
            <person name="Pohl T."/>
            <person name="Merkel B.J."/>
            <person name="Hornburger P."/>
            <person name="Mueller R.-W."/>
            <person name="Bruemmer F."/>
            <person name="Labrenz M."/>
            <person name="Spormann A.M."/>
            <person name="Op den Camp H."/>
            <person name="Overmann J."/>
            <person name="Amann R."/>
            <person name="Jetten M.S.M."/>
            <person name="Mascher T."/>
            <person name="Medema M.H."/>
            <person name="Devos D.P."/>
            <person name="Kaster A.-K."/>
            <person name="Ovreas L."/>
            <person name="Rohde M."/>
            <person name="Galperin M.Y."/>
            <person name="Jogler C."/>
        </authorList>
    </citation>
    <scope>NUCLEOTIDE SEQUENCE [LARGE SCALE GENOMIC DNA]</scope>
    <source>
        <strain evidence="5 6">KS4</strain>
    </source>
</reference>
<dbReference type="AlphaFoldDB" id="A0A517YQD1"/>
<dbReference type="SUPFAM" id="SSF53187">
    <property type="entry name" value="Zn-dependent exopeptidases"/>
    <property type="match status" value="1"/>
</dbReference>
<dbReference type="Pfam" id="PF01546">
    <property type="entry name" value="Peptidase_M20"/>
    <property type="match status" value="1"/>
</dbReference>
<keyword evidence="2" id="KW-0479">Metal-binding</keyword>
<dbReference type="Proteomes" id="UP000317369">
    <property type="component" value="Chromosome"/>
</dbReference>
<evidence type="ECO:0000259" key="4">
    <source>
        <dbReference type="Pfam" id="PF07687"/>
    </source>
</evidence>
<dbReference type="EMBL" id="CP036425">
    <property type="protein sequence ID" value="QDU32428.1"/>
    <property type="molecule type" value="Genomic_DNA"/>
</dbReference>
<dbReference type="GO" id="GO:0046872">
    <property type="term" value="F:metal ion binding"/>
    <property type="evidence" value="ECO:0007669"/>
    <property type="project" value="UniProtKB-KW"/>
</dbReference>
<dbReference type="OrthoDB" id="9761532at2"/>
<dbReference type="InterPro" id="IPR011650">
    <property type="entry name" value="Peptidase_M20_dimer"/>
</dbReference>
<evidence type="ECO:0000256" key="1">
    <source>
        <dbReference type="ARBA" id="ARBA00022670"/>
    </source>
</evidence>
<dbReference type="RefSeq" id="WP_145074012.1">
    <property type="nucleotide sequence ID" value="NZ_CP036425.1"/>
</dbReference>
<dbReference type="GO" id="GO:0009014">
    <property type="term" value="F:succinyl-diaminopimelate desuccinylase activity"/>
    <property type="evidence" value="ECO:0007669"/>
    <property type="project" value="UniProtKB-EC"/>
</dbReference>
<dbReference type="Gene3D" id="3.40.630.10">
    <property type="entry name" value="Zn peptidases"/>
    <property type="match status" value="1"/>
</dbReference>
<evidence type="ECO:0000313" key="6">
    <source>
        <dbReference type="Proteomes" id="UP000317369"/>
    </source>
</evidence>
<protein>
    <submittedName>
        <fullName evidence="5">Succinyl-diaminopimelate desuccinylase</fullName>
        <ecNumber evidence="5">3.5.1.18</ecNumber>
    </submittedName>
</protein>
<dbReference type="NCBIfam" id="NF006579">
    <property type="entry name" value="PRK09104.1"/>
    <property type="match status" value="1"/>
</dbReference>
<name>A0A517YQD1_9BACT</name>
<keyword evidence="6" id="KW-1185">Reference proteome</keyword>
<evidence type="ECO:0000313" key="5">
    <source>
        <dbReference type="EMBL" id="QDU32428.1"/>
    </source>
</evidence>
<sequence>MSELLDYIDKNHDAAVDRLKELLSIPSVSTDPHYQNDVQICADFLVDLIKNDLGLKAETLETPGHPVVFVKTGDEDVSNPDAPRVLFYGHYDVQPPDPEDLWESPAFEPVVKDGKVYARGACDDKGQVTCFLEALRALKATRKDGELPCHVTLVIEGEEECGSEHLPKFIKDNVDKLGADICLVCDTSMWNATTPAITYALRGLLYFDVQLHGPSRDLHSGVFGGTLANPCNILARVLGNLFDDKNRINIPGFYDEVDPITDEEKSSWDRLSFDENEFLGDVDAKPYGEHRYTTLERRWGRPSCDVNGIYGGYMGKGAKTVIPSFAGAKVSFRIPSSMDPVRTAKLFTDWLNNQPVADLKWKLESHGVAYPVATPLDSPYIQPAIEAIEAIAGKKPALVREGATIPIVADFKQILGLDSLLIGFGLESDAIHSPNEHFGLDRHKLGIKTLATLLENFSKMKKV</sequence>
<evidence type="ECO:0000256" key="3">
    <source>
        <dbReference type="ARBA" id="ARBA00022801"/>
    </source>
</evidence>
<evidence type="ECO:0000256" key="2">
    <source>
        <dbReference type="ARBA" id="ARBA00022723"/>
    </source>
</evidence>
<dbReference type="InterPro" id="IPR002933">
    <property type="entry name" value="Peptidase_M20"/>
</dbReference>
<keyword evidence="3 5" id="KW-0378">Hydrolase</keyword>
<proteinExistence type="predicted"/>
<dbReference type="GO" id="GO:0006508">
    <property type="term" value="P:proteolysis"/>
    <property type="evidence" value="ECO:0007669"/>
    <property type="project" value="UniProtKB-KW"/>
</dbReference>
<dbReference type="InterPro" id="IPR051458">
    <property type="entry name" value="Cyt/Met_Dipeptidase"/>
</dbReference>
<dbReference type="EC" id="3.5.1.18" evidence="5"/>
<dbReference type="PANTHER" id="PTHR43270">
    <property type="entry name" value="BETA-ALA-HIS DIPEPTIDASE"/>
    <property type="match status" value="1"/>
</dbReference>
<feature type="domain" description="Peptidase M20 dimerisation" evidence="4">
    <location>
        <begin position="199"/>
        <end position="355"/>
    </location>
</feature>
<gene>
    <name evidence="5" type="primary">dapE</name>
    <name evidence="5" type="ORF">KS4_04600</name>
</gene>
<dbReference type="Pfam" id="PF07687">
    <property type="entry name" value="M20_dimer"/>
    <property type="match status" value="1"/>
</dbReference>
<organism evidence="5 6">
    <name type="scientific">Poriferisphaera corsica</name>
    <dbReference type="NCBI Taxonomy" id="2528020"/>
    <lineage>
        <taxon>Bacteria</taxon>
        <taxon>Pseudomonadati</taxon>
        <taxon>Planctomycetota</taxon>
        <taxon>Phycisphaerae</taxon>
        <taxon>Phycisphaerales</taxon>
        <taxon>Phycisphaeraceae</taxon>
        <taxon>Poriferisphaera</taxon>
    </lineage>
</organism>
<dbReference type="PANTHER" id="PTHR43270:SF12">
    <property type="entry name" value="SUCCINYL-DIAMINOPIMELATE DESUCCINYLASE"/>
    <property type="match status" value="1"/>
</dbReference>
<keyword evidence="1" id="KW-0645">Protease</keyword>
<accession>A0A517YQD1</accession>